<gene>
    <name evidence="2" type="ORF">ACFPK2_08355</name>
</gene>
<evidence type="ECO:0000313" key="3">
    <source>
        <dbReference type="Proteomes" id="UP001595976"/>
    </source>
</evidence>
<organism evidence="2 3">
    <name type="scientific">Bosea minatitlanensis</name>
    <dbReference type="NCBI Taxonomy" id="128782"/>
    <lineage>
        <taxon>Bacteria</taxon>
        <taxon>Pseudomonadati</taxon>
        <taxon>Pseudomonadota</taxon>
        <taxon>Alphaproteobacteria</taxon>
        <taxon>Hyphomicrobiales</taxon>
        <taxon>Boseaceae</taxon>
        <taxon>Bosea</taxon>
    </lineage>
</organism>
<dbReference type="Pfam" id="PF01575">
    <property type="entry name" value="MaoC_dehydratas"/>
    <property type="match status" value="1"/>
</dbReference>
<reference evidence="3" key="1">
    <citation type="journal article" date="2019" name="Int. J. Syst. Evol. Microbiol.">
        <title>The Global Catalogue of Microorganisms (GCM) 10K type strain sequencing project: providing services to taxonomists for standard genome sequencing and annotation.</title>
        <authorList>
            <consortium name="The Broad Institute Genomics Platform"/>
            <consortium name="The Broad Institute Genome Sequencing Center for Infectious Disease"/>
            <person name="Wu L."/>
            <person name="Ma J."/>
        </authorList>
    </citation>
    <scope>NUCLEOTIDE SEQUENCE [LARGE SCALE GENOMIC DNA]</scope>
    <source>
        <strain evidence="3">CGMCC 1.15643</strain>
    </source>
</reference>
<dbReference type="InterPro" id="IPR029069">
    <property type="entry name" value="HotDog_dom_sf"/>
</dbReference>
<protein>
    <submittedName>
        <fullName evidence="2">MaoC/PaaZ C-terminal domain-containing protein</fullName>
    </submittedName>
</protein>
<dbReference type="RefSeq" id="WP_260348527.1">
    <property type="nucleotide sequence ID" value="NZ_JAOAOS010000006.1"/>
</dbReference>
<dbReference type="InterPro" id="IPR052342">
    <property type="entry name" value="MCH/BMMD"/>
</dbReference>
<accession>A0ABW0F403</accession>
<dbReference type="Proteomes" id="UP001595976">
    <property type="component" value="Unassembled WGS sequence"/>
</dbReference>
<feature type="domain" description="MaoC-like" evidence="1">
    <location>
        <begin position="16"/>
        <end position="116"/>
    </location>
</feature>
<dbReference type="PANTHER" id="PTHR43664">
    <property type="entry name" value="MONOAMINE OXIDASE-RELATED"/>
    <property type="match status" value="1"/>
</dbReference>
<keyword evidence="3" id="KW-1185">Reference proteome</keyword>
<dbReference type="SUPFAM" id="SSF54637">
    <property type="entry name" value="Thioesterase/thiol ester dehydrase-isomerase"/>
    <property type="match status" value="1"/>
</dbReference>
<evidence type="ECO:0000259" key="1">
    <source>
        <dbReference type="Pfam" id="PF01575"/>
    </source>
</evidence>
<name>A0ABW0F403_9HYPH</name>
<dbReference type="EMBL" id="JBHSLI010000003">
    <property type="protein sequence ID" value="MFC5293001.1"/>
    <property type="molecule type" value="Genomic_DNA"/>
</dbReference>
<evidence type="ECO:0000313" key="2">
    <source>
        <dbReference type="EMBL" id="MFC5293001.1"/>
    </source>
</evidence>
<dbReference type="InterPro" id="IPR002539">
    <property type="entry name" value="MaoC-like_dom"/>
</dbReference>
<dbReference type="Gene3D" id="3.10.129.10">
    <property type="entry name" value="Hotdog Thioesterase"/>
    <property type="match status" value="1"/>
</dbReference>
<sequence length="167" mass="18330">MAGLRYDEIEAGQRFTSAGRTPTETDHALFMMLVGDWHAIHADEEYARRTAAGRRLMHASLGLSLAMGLQAQAMAFADPMIGAIGLTDWRFRTPMFIGDTVHVEIEILRKRITSDRARYIVERTLRLARHDGVVLQDGTAAVMLRLPPGAGTASLPSDHAPPPGAQR</sequence>
<comment type="caution">
    <text evidence="2">The sequence shown here is derived from an EMBL/GenBank/DDBJ whole genome shotgun (WGS) entry which is preliminary data.</text>
</comment>
<proteinExistence type="predicted"/>
<dbReference type="PANTHER" id="PTHR43664:SF1">
    <property type="entry name" value="BETA-METHYLMALYL-COA DEHYDRATASE"/>
    <property type="match status" value="1"/>
</dbReference>